<keyword evidence="13" id="KW-1185">Reference proteome</keyword>
<evidence type="ECO:0000256" key="1">
    <source>
        <dbReference type="ARBA" id="ARBA00004177"/>
    </source>
</evidence>
<dbReference type="HOGENOM" id="CLU_017548_2_0_1"/>
<feature type="domain" description="SB" evidence="10">
    <location>
        <begin position="337"/>
        <end position="405"/>
    </location>
</feature>
<proteinExistence type="inferred from homology"/>
<dbReference type="InterPro" id="IPR008883">
    <property type="entry name" value="UEV_N"/>
</dbReference>
<dbReference type="CDD" id="cd11685">
    <property type="entry name" value="UEV_TSG101-like"/>
    <property type="match status" value="1"/>
</dbReference>
<evidence type="ECO:0000256" key="5">
    <source>
        <dbReference type="ARBA" id="ARBA00022927"/>
    </source>
</evidence>
<dbReference type="SUPFAM" id="SSF54495">
    <property type="entry name" value="UBC-like"/>
    <property type="match status" value="1"/>
</dbReference>
<feature type="region of interest" description="Disordered" evidence="9">
    <location>
        <begin position="166"/>
        <end position="208"/>
    </location>
</feature>
<dbReference type="Proteomes" id="UP000019384">
    <property type="component" value="Unassembled WGS sequence"/>
</dbReference>
<evidence type="ECO:0000256" key="6">
    <source>
        <dbReference type="ARBA" id="ARBA00023054"/>
    </source>
</evidence>
<evidence type="ECO:0000313" key="12">
    <source>
        <dbReference type="EMBL" id="CDK24638.1"/>
    </source>
</evidence>
<gene>
    <name evidence="12" type="ORF">KUCA_T00000604001</name>
</gene>
<keyword evidence="6 8" id="KW-0175">Coiled coil</keyword>
<comment type="similarity">
    <text evidence="2">Belongs to the ubiquitin-conjugating enzyme family. UEV subfamily.</text>
</comment>
<dbReference type="RefSeq" id="XP_022456655.1">
    <property type="nucleotide sequence ID" value="XM_022605159.1"/>
</dbReference>
<dbReference type="EMBL" id="HG793125">
    <property type="protein sequence ID" value="CDK24638.1"/>
    <property type="molecule type" value="Genomic_DNA"/>
</dbReference>
<dbReference type="GO" id="GO:0043130">
    <property type="term" value="F:ubiquitin binding"/>
    <property type="evidence" value="ECO:0007669"/>
    <property type="project" value="TreeGrafter"/>
</dbReference>
<dbReference type="PROSITE" id="PS51312">
    <property type="entry name" value="SB"/>
    <property type="match status" value="1"/>
</dbReference>
<evidence type="ECO:0000256" key="8">
    <source>
        <dbReference type="SAM" id="Coils"/>
    </source>
</evidence>
<evidence type="ECO:0000256" key="2">
    <source>
        <dbReference type="ARBA" id="ARBA00009594"/>
    </source>
</evidence>
<dbReference type="PANTHER" id="PTHR23306:SF3">
    <property type="entry name" value="TUMOR SUPPRESSOR PROTEIN 101"/>
    <property type="match status" value="1"/>
</dbReference>
<feature type="compositionally biased region" description="Pro residues" evidence="9">
    <location>
        <begin position="172"/>
        <end position="181"/>
    </location>
</feature>
<protein>
    <recommendedName>
        <fullName evidence="14">UEV domain-containing protein</fullName>
    </recommendedName>
</protein>
<dbReference type="GO" id="GO:0000813">
    <property type="term" value="C:ESCRT I complex"/>
    <property type="evidence" value="ECO:0007669"/>
    <property type="project" value="TreeGrafter"/>
</dbReference>
<dbReference type="GeneID" id="34518043"/>
<evidence type="ECO:0000259" key="11">
    <source>
        <dbReference type="PROSITE" id="PS51322"/>
    </source>
</evidence>
<dbReference type="GO" id="GO:0006886">
    <property type="term" value="P:intracellular protein transport"/>
    <property type="evidence" value="ECO:0007669"/>
    <property type="project" value="UniProtKB-ARBA"/>
</dbReference>
<dbReference type="InterPro" id="IPR052070">
    <property type="entry name" value="ESCRT-I_UEV_domain"/>
</dbReference>
<comment type="subcellular location">
    <subcellularLocation>
        <location evidence="1">Endosome</location>
    </subcellularLocation>
</comment>
<reference evidence="12" key="1">
    <citation type="submission" date="2013-12" db="EMBL/GenBank/DDBJ databases">
        <authorList>
            <person name="Genoscope - CEA"/>
        </authorList>
    </citation>
    <scope>NUCLEOTIDE SEQUENCE</scope>
    <source>
        <strain evidence="12">CBS 1993</strain>
    </source>
</reference>
<evidence type="ECO:0000259" key="10">
    <source>
        <dbReference type="PROSITE" id="PS51312"/>
    </source>
</evidence>
<dbReference type="Gene3D" id="6.10.140.820">
    <property type="match status" value="1"/>
</dbReference>
<dbReference type="InterPro" id="IPR037202">
    <property type="entry name" value="ESCRT_assembly_dom"/>
</dbReference>
<keyword evidence="5 7" id="KW-0653">Protein transport</keyword>
<organism evidence="12 13">
    <name type="scientific">Kuraishia capsulata CBS 1993</name>
    <dbReference type="NCBI Taxonomy" id="1382522"/>
    <lineage>
        <taxon>Eukaryota</taxon>
        <taxon>Fungi</taxon>
        <taxon>Dikarya</taxon>
        <taxon>Ascomycota</taxon>
        <taxon>Saccharomycotina</taxon>
        <taxon>Pichiomycetes</taxon>
        <taxon>Pichiales</taxon>
        <taxon>Pichiaceae</taxon>
        <taxon>Kuraishia</taxon>
    </lineage>
</organism>
<dbReference type="GO" id="GO:0043162">
    <property type="term" value="P:ubiquitin-dependent protein catabolic process via the multivesicular body sorting pathway"/>
    <property type="evidence" value="ECO:0007669"/>
    <property type="project" value="UniProtKB-ARBA"/>
</dbReference>
<dbReference type="Pfam" id="PF09454">
    <property type="entry name" value="Vps23_core"/>
    <property type="match status" value="1"/>
</dbReference>
<dbReference type="AlphaFoldDB" id="W6MGJ0"/>
<accession>W6MGJ0</accession>
<dbReference type="PANTHER" id="PTHR23306">
    <property type="entry name" value="TUMOR SUSCEPTIBILITY GENE 101 PROTEIN-RELATED"/>
    <property type="match status" value="1"/>
</dbReference>
<sequence length="405" mass="45381">MGQANQLPPELLKWLYRVLQPEYQNAMLVYQDVSLVLMVFSALKPRTRVYDDEYGRSRLLLNLYGSMAYTQNGAPFSAPIEVWFPQEYPREPPVVYVVPNSQTLLNPNNWMDQNGRIYHPLLSSWSATFGSQTSNEGIQPNQNRLLVLFNTIQECFDRQSPVYARPASLATSPPPPPLPHPKPVKATPTVKSPPPLPTKTVRSPVQSPSPVLFATPVRPATPQAQPVQQTLPPPVPANPVRAQVSRDLPAKLQQILENDVRPFFAGDIISVLDSVQQKLYDLQNRRDALKNVAGAYEDKAKQNESIVQKAEDELQKTIEKANSAPEPDIDRVFAAETVVYNQLYDLVATNESISDTLYVLERAHDDGSVPFNAYMKHARGLAREQFMVKALMNKIADVCQLDTVV</sequence>
<evidence type="ECO:0000256" key="3">
    <source>
        <dbReference type="ARBA" id="ARBA00022448"/>
    </source>
</evidence>
<keyword evidence="4" id="KW-0967">Endosome</keyword>
<dbReference type="GO" id="GO:0072666">
    <property type="term" value="P:establishment of protein localization to vacuole"/>
    <property type="evidence" value="ECO:0007669"/>
    <property type="project" value="UniProtKB-ARBA"/>
</dbReference>
<evidence type="ECO:0000256" key="9">
    <source>
        <dbReference type="SAM" id="MobiDB-lite"/>
    </source>
</evidence>
<evidence type="ECO:0000313" key="13">
    <source>
        <dbReference type="Proteomes" id="UP000019384"/>
    </source>
</evidence>
<evidence type="ECO:0000256" key="7">
    <source>
        <dbReference type="PROSITE-ProRule" id="PRU00644"/>
    </source>
</evidence>
<evidence type="ECO:0000256" key="4">
    <source>
        <dbReference type="ARBA" id="ARBA00022753"/>
    </source>
</evidence>
<dbReference type="PROSITE" id="PS51322">
    <property type="entry name" value="UEV"/>
    <property type="match status" value="1"/>
</dbReference>
<dbReference type="OrthoDB" id="306304at2759"/>
<dbReference type="InterPro" id="IPR017916">
    <property type="entry name" value="SB_dom"/>
</dbReference>
<dbReference type="Gene3D" id="3.10.110.10">
    <property type="entry name" value="Ubiquitin Conjugating Enzyme"/>
    <property type="match status" value="1"/>
</dbReference>
<feature type="domain" description="UEV" evidence="11">
    <location>
        <begin position="10"/>
        <end position="166"/>
    </location>
</feature>
<dbReference type="SUPFAM" id="SSF140111">
    <property type="entry name" value="Endosomal sorting complex assembly domain"/>
    <property type="match status" value="1"/>
</dbReference>
<evidence type="ECO:0008006" key="14">
    <source>
        <dbReference type="Google" id="ProtNLM"/>
    </source>
</evidence>
<keyword evidence="3 7" id="KW-0813">Transport</keyword>
<dbReference type="InterPro" id="IPR016135">
    <property type="entry name" value="UBQ-conjugating_enzyme/RWD"/>
</dbReference>
<feature type="coiled-coil region" evidence="8">
    <location>
        <begin position="272"/>
        <end position="320"/>
    </location>
</feature>
<dbReference type="STRING" id="1382522.W6MGJ0"/>
<dbReference type="Pfam" id="PF05743">
    <property type="entry name" value="UEV"/>
    <property type="match status" value="1"/>
</dbReference>
<reference evidence="12" key="2">
    <citation type="submission" date="2014-02" db="EMBL/GenBank/DDBJ databases">
        <title>Complete DNA sequence of /Kuraishia capsulata/ illustrates novel genomic features among budding yeasts (/Saccharomycotina/).</title>
        <authorList>
            <person name="Morales L."/>
            <person name="Noel B."/>
            <person name="Porcel B."/>
            <person name="Marcet-Houben M."/>
            <person name="Hullo M-F."/>
            <person name="Sacerdot C."/>
            <person name="Tekaia F."/>
            <person name="Leh-Louis V."/>
            <person name="Despons L."/>
            <person name="Khanna V."/>
            <person name="Aury J-M."/>
            <person name="Barbe V."/>
            <person name="Couloux A."/>
            <person name="Labadie K."/>
            <person name="Pelletier E."/>
            <person name="Souciet J-L."/>
            <person name="Boekhout T."/>
            <person name="Gabaldon T."/>
            <person name="Wincker P."/>
            <person name="Dujon B."/>
        </authorList>
    </citation>
    <scope>NUCLEOTIDE SEQUENCE</scope>
    <source>
        <strain evidence="12">CBS 1993</strain>
    </source>
</reference>
<name>W6MGJ0_9ASCO</name>